<gene>
    <name evidence="4" type="ORF">OMAG_000258</name>
</gene>
<dbReference type="Gene3D" id="2.40.37.10">
    <property type="entry name" value="Lyase, Ornithine Decarboxylase, Chain A, domain 1"/>
    <property type="match status" value="1"/>
</dbReference>
<dbReference type="SUPFAM" id="SSF51419">
    <property type="entry name" value="PLP-binding barrel"/>
    <property type="match status" value="1"/>
</dbReference>
<keyword evidence="2" id="KW-0663">Pyridoxal phosphate</keyword>
<dbReference type="SUPFAM" id="SSF50621">
    <property type="entry name" value="Alanine racemase C-terminal domain-like"/>
    <property type="match status" value="1"/>
</dbReference>
<feature type="domain" description="Orn/DAP/Arg decarboxylase 2 N-terminal" evidence="3">
    <location>
        <begin position="69"/>
        <end position="310"/>
    </location>
</feature>
<dbReference type="GO" id="GO:0009089">
    <property type="term" value="P:lysine biosynthetic process via diaminopimelate"/>
    <property type="evidence" value="ECO:0007669"/>
    <property type="project" value="TreeGrafter"/>
</dbReference>
<dbReference type="AlphaFoldDB" id="A0A0F0CRD3"/>
<reference evidence="4 5" key="1">
    <citation type="submission" date="2015-02" db="EMBL/GenBank/DDBJ databases">
        <title>Single-cell genomics of uncultivated deep-branching MTB reveals a conserved set of magnetosome genes.</title>
        <authorList>
            <person name="Kolinko S."/>
            <person name="Richter M."/>
            <person name="Glockner F.O."/>
            <person name="Brachmann A."/>
            <person name="Schuler D."/>
        </authorList>
    </citation>
    <scope>NUCLEOTIDE SEQUENCE [LARGE SCALE GENOMIC DNA]</scope>
    <source>
        <strain evidence="4">SKK-01</strain>
    </source>
</reference>
<dbReference type="InterPro" id="IPR022644">
    <property type="entry name" value="De-COase2_N"/>
</dbReference>
<evidence type="ECO:0000313" key="5">
    <source>
        <dbReference type="Proteomes" id="UP000033428"/>
    </source>
</evidence>
<keyword evidence="5" id="KW-1185">Reference proteome</keyword>
<dbReference type="Proteomes" id="UP000033428">
    <property type="component" value="Unassembled WGS sequence"/>
</dbReference>
<evidence type="ECO:0000256" key="1">
    <source>
        <dbReference type="ARBA" id="ARBA00001933"/>
    </source>
</evidence>
<evidence type="ECO:0000259" key="3">
    <source>
        <dbReference type="Pfam" id="PF02784"/>
    </source>
</evidence>
<comment type="caution">
    <text evidence="4">The sequence shown here is derived from an EMBL/GenBank/DDBJ whole genome shotgun (WGS) entry which is preliminary data.</text>
</comment>
<sequence>MKKPYESPVILKTRMAISDRAVNSLHHSQTVRSTIDDIAVNKLTDDYGSPLFVFSEKTMRQRYRDIYMAFSTRYPAVTFGWSYKTNYLSAICSILHQEGALAEVVSDMEYDKARALGVPGENIIYNGPNKSVHSLRKAIADGASINVDHLDEIYDISKVADSMGRKVKIGLRLNLDAGIHPQWFRFGFNLESGQAMDAVELISKTGSLIVNSLHCHLGTYIMDPNAYVIAVQKMLSFAYEVEDSIFGFKIESIDIGGGLPSKSKLKGTYHGPDIVVPSIDEYAEKITTAIYTHKRDGNTPRLILECGRAIIDETGYLIVSVVASKRLPDGRKAYVVDGGINLLYTSFWYKYNIELTRQVGGLNEESVIYGPLCMNIDVIEDNAFFPSIDRGERIVISPVGAYNVSQWMQFIEYRPNIVLIAMDGSVDVVREAENLTDIQSREIIPERLLARPKI</sequence>
<evidence type="ECO:0000256" key="2">
    <source>
        <dbReference type="ARBA" id="ARBA00022898"/>
    </source>
</evidence>
<comment type="cofactor">
    <cofactor evidence="1">
        <name>pyridoxal 5'-phosphate</name>
        <dbReference type="ChEBI" id="CHEBI:597326"/>
    </cofactor>
</comment>
<accession>A0A0F0CRD3</accession>
<dbReference type="EMBL" id="JYNY01000052">
    <property type="protein sequence ID" value="KJJ85878.1"/>
    <property type="molecule type" value="Genomic_DNA"/>
</dbReference>
<dbReference type="CDD" id="cd06841">
    <property type="entry name" value="PLPDE_III_MccE_like"/>
    <property type="match status" value="1"/>
</dbReference>
<dbReference type="PATRIC" id="fig|1609969.3.peg.286"/>
<dbReference type="Gene3D" id="3.20.20.10">
    <property type="entry name" value="Alanine racemase"/>
    <property type="match status" value="1"/>
</dbReference>
<dbReference type="GO" id="GO:0008836">
    <property type="term" value="F:diaminopimelate decarboxylase activity"/>
    <property type="evidence" value="ECO:0007669"/>
    <property type="project" value="TreeGrafter"/>
</dbReference>
<evidence type="ECO:0000313" key="4">
    <source>
        <dbReference type="EMBL" id="KJJ85878.1"/>
    </source>
</evidence>
<dbReference type="InterPro" id="IPR009006">
    <property type="entry name" value="Ala_racemase/Decarboxylase_C"/>
</dbReference>
<dbReference type="PANTHER" id="PTHR43727:SF2">
    <property type="entry name" value="GROUP IV DECARBOXYLASE"/>
    <property type="match status" value="1"/>
</dbReference>
<name>A0A0F0CRD3_9BACT</name>
<dbReference type="Pfam" id="PF02784">
    <property type="entry name" value="Orn_Arg_deC_N"/>
    <property type="match status" value="1"/>
</dbReference>
<dbReference type="InterPro" id="IPR029066">
    <property type="entry name" value="PLP-binding_barrel"/>
</dbReference>
<proteinExistence type="predicted"/>
<protein>
    <submittedName>
        <fullName evidence="4">Diaminopimelate decarboxylase</fullName>
    </submittedName>
</protein>
<organism evidence="4 5">
    <name type="scientific">Candidatus Omnitrophus magneticus</name>
    <dbReference type="NCBI Taxonomy" id="1609969"/>
    <lineage>
        <taxon>Bacteria</taxon>
        <taxon>Pseudomonadati</taxon>
        <taxon>Candidatus Omnitrophota</taxon>
        <taxon>Candidatus Omnitrophus</taxon>
    </lineage>
</organism>
<dbReference type="PANTHER" id="PTHR43727">
    <property type="entry name" value="DIAMINOPIMELATE DECARBOXYLASE"/>
    <property type="match status" value="1"/>
</dbReference>